<accession>A0ACB9E5Y2</accession>
<evidence type="ECO:0000313" key="1">
    <source>
        <dbReference type="EMBL" id="KAI3754033.1"/>
    </source>
</evidence>
<proteinExistence type="predicted"/>
<protein>
    <submittedName>
        <fullName evidence="1">Uncharacterized protein</fullName>
    </submittedName>
</protein>
<comment type="caution">
    <text evidence="1">The sequence shown here is derived from an EMBL/GenBank/DDBJ whole genome shotgun (WGS) entry which is preliminary data.</text>
</comment>
<reference evidence="2" key="1">
    <citation type="journal article" date="2022" name="Mol. Ecol. Resour.">
        <title>The genomes of chicory, endive, great burdock and yacon provide insights into Asteraceae palaeo-polyploidization history and plant inulin production.</title>
        <authorList>
            <person name="Fan W."/>
            <person name="Wang S."/>
            <person name="Wang H."/>
            <person name="Wang A."/>
            <person name="Jiang F."/>
            <person name="Liu H."/>
            <person name="Zhao H."/>
            <person name="Xu D."/>
            <person name="Zhang Y."/>
        </authorList>
    </citation>
    <scope>NUCLEOTIDE SEQUENCE [LARGE SCALE GENOMIC DNA]</scope>
    <source>
        <strain evidence="2">cv. Punajuju</strain>
    </source>
</reference>
<keyword evidence="2" id="KW-1185">Reference proteome</keyword>
<dbReference type="Proteomes" id="UP001055811">
    <property type="component" value="Linkage Group LG04"/>
</dbReference>
<name>A0ACB9E5Y2_CICIN</name>
<gene>
    <name evidence="1" type="ORF">L2E82_26125</name>
</gene>
<reference evidence="1 2" key="2">
    <citation type="journal article" date="2022" name="Mol. Ecol. Resour.">
        <title>The genomes of chicory, endive, great burdock and yacon provide insights into Asteraceae paleo-polyploidization history and plant inulin production.</title>
        <authorList>
            <person name="Fan W."/>
            <person name="Wang S."/>
            <person name="Wang H."/>
            <person name="Wang A."/>
            <person name="Jiang F."/>
            <person name="Liu H."/>
            <person name="Zhao H."/>
            <person name="Xu D."/>
            <person name="Zhang Y."/>
        </authorList>
    </citation>
    <scope>NUCLEOTIDE SEQUENCE [LARGE SCALE GENOMIC DNA]</scope>
    <source>
        <strain evidence="2">cv. Punajuju</strain>
        <tissue evidence="1">Leaves</tissue>
    </source>
</reference>
<evidence type="ECO:0000313" key="2">
    <source>
        <dbReference type="Proteomes" id="UP001055811"/>
    </source>
</evidence>
<dbReference type="EMBL" id="CM042012">
    <property type="protein sequence ID" value="KAI3754033.1"/>
    <property type="molecule type" value="Genomic_DNA"/>
</dbReference>
<organism evidence="1 2">
    <name type="scientific">Cichorium intybus</name>
    <name type="common">Chicory</name>
    <dbReference type="NCBI Taxonomy" id="13427"/>
    <lineage>
        <taxon>Eukaryota</taxon>
        <taxon>Viridiplantae</taxon>
        <taxon>Streptophyta</taxon>
        <taxon>Embryophyta</taxon>
        <taxon>Tracheophyta</taxon>
        <taxon>Spermatophyta</taxon>
        <taxon>Magnoliopsida</taxon>
        <taxon>eudicotyledons</taxon>
        <taxon>Gunneridae</taxon>
        <taxon>Pentapetalae</taxon>
        <taxon>asterids</taxon>
        <taxon>campanulids</taxon>
        <taxon>Asterales</taxon>
        <taxon>Asteraceae</taxon>
        <taxon>Cichorioideae</taxon>
        <taxon>Cichorieae</taxon>
        <taxon>Cichoriinae</taxon>
        <taxon>Cichorium</taxon>
    </lineage>
</organism>
<sequence>MVTANVMYKKIFILFIKTGFREASAAHFISLGVDQSKGSLRAHLSSPPLPLFSCSFLYASIEKCLIESLSDFC</sequence>